<evidence type="ECO:0000313" key="3">
    <source>
        <dbReference type="Proteomes" id="UP000679498"/>
    </source>
</evidence>
<evidence type="ECO:0000256" key="1">
    <source>
        <dbReference type="SAM" id="Phobius"/>
    </source>
</evidence>
<geneLocation type="plasmid" evidence="2 3">
    <name>p4</name>
</geneLocation>
<keyword evidence="1" id="KW-0472">Membrane</keyword>
<gene>
    <name evidence="2" type="ORF">KKI46_17690</name>
</gene>
<evidence type="ECO:0000313" key="2">
    <source>
        <dbReference type="EMBL" id="QWB31993.1"/>
    </source>
</evidence>
<dbReference type="EMBL" id="CP075901">
    <property type="protein sequence ID" value="QWB31993.1"/>
    <property type="molecule type" value="Genomic_DNA"/>
</dbReference>
<keyword evidence="2" id="KW-0614">Plasmid</keyword>
<protein>
    <submittedName>
        <fullName evidence="2">Uncharacterized protein</fullName>
    </submittedName>
</protein>
<feature type="transmembrane region" description="Helical" evidence="1">
    <location>
        <begin position="44"/>
        <end position="64"/>
    </location>
</feature>
<organism evidence="2 3">
    <name type="scientific">Exiguobacterium acetylicum</name>
    <name type="common">Brevibacterium acetylicum</name>
    <dbReference type="NCBI Taxonomy" id="41170"/>
    <lineage>
        <taxon>Bacteria</taxon>
        <taxon>Bacillati</taxon>
        <taxon>Bacillota</taxon>
        <taxon>Bacilli</taxon>
        <taxon>Bacillales</taxon>
        <taxon>Bacillales Family XII. Incertae Sedis</taxon>
        <taxon>Exiguobacterium</taxon>
    </lineage>
</organism>
<dbReference type="Proteomes" id="UP000679498">
    <property type="component" value="Plasmid p4"/>
</dbReference>
<accession>A0ABX8GF34</accession>
<dbReference type="RefSeq" id="WP_214814216.1">
    <property type="nucleotide sequence ID" value="NZ_CP075901.1"/>
</dbReference>
<keyword evidence="1" id="KW-1133">Transmembrane helix</keyword>
<keyword evidence="1" id="KW-0812">Transmembrane</keyword>
<dbReference type="GeneID" id="88813540"/>
<reference evidence="2 3" key="1">
    <citation type="submission" date="2021-05" db="EMBL/GenBank/DDBJ databases">
        <title>Biocontrol using Exiguobacterium acetylicum SI17 against litchi downy blight caused by Peronophythora litchii.</title>
        <authorList>
            <person name="Zheng L."/>
        </authorList>
    </citation>
    <scope>NUCLEOTIDE SEQUENCE [LARGE SCALE GENOMIC DNA]</scope>
    <source>
        <strain evidence="2 3">SI17</strain>
        <plasmid evidence="2 3">p4</plasmid>
    </source>
</reference>
<keyword evidence="3" id="KW-1185">Reference proteome</keyword>
<sequence>MKNVFAKLQAKATIKAMDAKEGVQNFLTSEASVKGTSEEGTNTYGAQVGALIFIALVIVALKIVGPAIMDGWQKGTTKFPSNWV</sequence>
<proteinExistence type="predicted"/>
<name>A0ABX8GF34_EXIAC</name>